<feature type="region of interest" description="Disordered" evidence="10">
    <location>
        <begin position="213"/>
        <end position="259"/>
    </location>
</feature>
<comment type="similarity">
    <text evidence="9">Belongs to the Aux/IAA family.</text>
</comment>
<evidence type="ECO:0000259" key="11">
    <source>
        <dbReference type="PROSITE" id="PS51745"/>
    </source>
</evidence>
<proteinExistence type="inferred from homology"/>
<keyword evidence="6 9" id="KW-0804">Transcription</keyword>
<evidence type="ECO:0000256" key="4">
    <source>
        <dbReference type="ARBA" id="ARBA00023015"/>
    </source>
</evidence>
<dbReference type="InterPro" id="IPR053793">
    <property type="entry name" value="PB1-like"/>
</dbReference>
<feature type="region of interest" description="Disordered" evidence="10">
    <location>
        <begin position="373"/>
        <end position="392"/>
    </location>
</feature>
<keyword evidence="9" id="KW-0678">Repressor</keyword>
<dbReference type="InterPro" id="IPR010525">
    <property type="entry name" value="ARF_dom"/>
</dbReference>
<dbReference type="GO" id="GO:0005634">
    <property type="term" value="C:nucleus"/>
    <property type="evidence" value="ECO:0007669"/>
    <property type="project" value="UniProtKB-SubCell"/>
</dbReference>
<dbReference type="PROSITE" id="PS51745">
    <property type="entry name" value="PB1"/>
    <property type="match status" value="1"/>
</dbReference>
<evidence type="ECO:0000313" key="12">
    <source>
        <dbReference type="EMBL" id="GMN27212.1"/>
    </source>
</evidence>
<evidence type="ECO:0000256" key="9">
    <source>
        <dbReference type="RuleBase" id="RU004549"/>
    </source>
</evidence>
<comment type="function">
    <text evidence="9">Aux/IAA proteins are short-lived transcriptional factors that function as repressors of early auxin response genes at low auxin concentrations.</text>
</comment>
<feature type="region of interest" description="Disordered" evidence="10">
    <location>
        <begin position="1"/>
        <end position="40"/>
    </location>
</feature>
<dbReference type="Gene3D" id="2.40.330.10">
    <property type="entry name" value="DNA-binding pseudobarrel domain"/>
    <property type="match status" value="1"/>
</dbReference>
<dbReference type="GO" id="GO:0003677">
    <property type="term" value="F:DNA binding"/>
    <property type="evidence" value="ECO:0007669"/>
    <property type="project" value="UniProtKB-KW"/>
</dbReference>
<comment type="subunit">
    <text evidence="3 9">Homodimers and heterodimers.</text>
</comment>
<dbReference type="Proteomes" id="UP001187192">
    <property type="component" value="Unassembled WGS sequence"/>
</dbReference>
<feature type="domain" description="PB1" evidence="11">
    <location>
        <begin position="464"/>
        <end position="532"/>
    </location>
</feature>
<feature type="region of interest" description="Disordered" evidence="10">
    <location>
        <begin position="419"/>
        <end position="466"/>
    </location>
</feature>
<dbReference type="InterPro" id="IPR044835">
    <property type="entry name" value="ARF_plant"/>
</dbReference>
<dbReference type="PANTHER" id="PTHR31384:SF79">
    <property type="entry name" value="AUXIN RESPONSE FACTOR 2"/>
    <property type="match status" value="1"/>
</dbReference>
<accession>A0AA87Z293</accession>
<dbReference type="GO" id="GO:0009734">
    <property type="term" value="P:auxin-activated signaling pathway"/>
    <property type="evidence" value="ECO:0007669"/>
    <property type="project" value="UniProtKB-UniRule"/>
</dbReference>
<dbReference type="InterPro" id="IPR015300">
    <property type="entry name" value="DNA-bd_pseudobarrel_sf"/>
</dbReference>
<dbReference type="Gene3D" id="3.10.20.90">
    <property type="entry name" value="Phosphatidylinositol 3-kinase Catalytic Subunit, Chain A, domain 1"/>
    <property type="match status" value="1"/>
</dbReference>
<feature type="compositionally biased region" description="Polar residues" evidence="10">
    <location>
        <begin position="421"/>
        <end position="431"/>
    </location>
</feature>
<evidence type="ECO:0000256" key="2">
    <source>
        <dbReference type="ARBA" id="ARBA00007853"/>
    </source>
</evidence>
<comment type="similarity">
    <text evidence="2">Belongs to the ARF family.</text>
</comment>
<reference evidence="12" key="1">
    <citation type="submission" date="2023-07" db="EMBL/GenBank/DDBJ databases">
        <title>draft genome sequence of fig (Ficus carica).</title>
        <authorList>
            <person name="Takahashi T."/>
            <person name="Nishimura K."/>
        </authorList>
    </citation>
    <scope>NUCLEOTIDE SEQUENCE</scope>
</reference>
<dbReference type="Gene3D" id="2.30.30.1040">
    <property type="match status" value="1"/>
</dbReference>
<dbReference type="FunFam" id="2.30.30.1040:FF:000001">
    <property type="entry name" value="Auxin response factor"/>
    <property type="match status" value="1"/>
</dbReference>
<feature type="compositionally biased region" description="Basic and acidic residues" evidence="10">
    <location>
        <begin position="7"/>
        <end position="20"/>
    </location>
</feature>
<dbReference type="Pfam" id="PF02309">
    <property type="entry name" value="AUX_IAA"/>
    <property type="match status" value="1"/>
</dbReference>
<gene>
    <name evidence="12" type="ORF">TIFTF001_041000</name>
</gene>
<keyword evidence="13" id="KW-1185">Reference proteome</keyword>
<dbReference type="SUPFAM" id="SSF101936">
    <property type="entry name" value="DNA-binding pseudobarrel domain"/>
    <property type="match status" value="1"/>
</dbReference>
<comment type="subcellular location">
    <subcellularLocation>
        <location evidence="1 9">Nucleus</location>
    </subcellularLocation>
</comment>
<comment type="caution">
    <text evidence="12">The sequence shown here is derived from an EMBL/GenBank/DDBJ whole genome shotgun (WGS) entry which is preliminary data.</text>
</comment>
<organism evidence="12 13">
    <name type="scientific">Ficus carica</name>
    <name type="common">Common fig</name>
    <dbReference type="NCBI Taxonomy" id="3494"/>
    <lineage>
        <taxon>Eukaryota</taxon>
        <taxon>Viridiplantae</taxon>
        <taxon>Streptophyta</taxon>
        <taxon>Embryophyta</taxon>
        <taxon>Tracheophyta</taxon>
        <taxon>Spermatophyta</taxon>
        <taxon>Magnoliopsida</taxon>
        <taxon>eudicotyledons</taxon>
        <taxon>Gunneridae</taxon>
        <taxon>Pentapetalae</taxon>
        <taxon>rosids</taxon>
        <taxon>fabids</taxon>
        <taxon>Rosales</taxon>
        <taxon>Moraceae</taxon>
        <taxon>Ficeae</taxon>
        <taxon>Ficus</taxon>
    </lineage>
</organism>
<name>A0AA87Z293_FICCA</name>
<evidence type="ECO:0000256" key="1">
    <source>
        <dbReference type="ARBA" id="ARBA00004123"/>
    </source>
</evidence>
<evidence type="ECO:0000256" key="10">
    <source>
        <dbReference type="SAM" id="MobiDB-lite"/>
    </source>
</evidence>
<feature type="compositionally biased region" description="Polar residues" evidence="10">
    <location>
        <begin position="231"/>
        <end position="241"/>
    </location>
</feature>
<sequence length="532" mass="59849">MESDLVSSEKKSASQQYHRELKMKRMRSSEGLPYDDMSRQPPTQELVAKDLHGNEWRFRHIFRGSMVAENGELRVGVRRAMRKQDNVPSSVISSHNMHLGVLATVWHAIQTGTIFTVYYKPRTSPSEFIVPFDRYMESVKSNYSIGMRFKMKFEGEEAPEQRFTGTIIGIEDVDSKRWKDSKWRCLKVRWDETSTIPRPERVSPWKIEPALAPPALNPLPVPRSKRPRSNIVPSSPDSSVLTREGSSKVTVDPSLPSGLSRVLQGQEYSTLRGNYAESFGAAADSSRGIGQPFADQSVVPANTMRKHPLDQVGRFNLHSSPRSMMPLPLSLSLENNLKGSVQSGPISHQAQGRYVGFDDHPILHGHWVEHPHGNRFIPPPSSPCLENSAHSRELLSKPASRQKYEMNHMSSQAHKFEFTQKSEQAGGSKSADNPGPVNEQEKRVQTSQQPLREVQGKAHSGSTRSCTKVHKQGIALGRSVDLTKFNNYAELVAELDRLFEFGGELMAPKKNWLIVYTDDESDMMLVGDDPWP</sequence>
<evidence type="ECO:0000313" key="13">
    <source>
        <dbReference type="Proteomes" id="UP001187192"/>
    </source>
</evidence>
<protein>
    <recommendedName>
        <fullName evidence="9">Auxin-responsive protein</fullName>
    </recommendedName>
</protein>
<dbReference type="EMBL" id="BTGU01001657">
    <property type="protein sequence ID" value="GMN27212.1"/>
    <property type="molecule type" value="Genomic_DNA"/>
</dbReference>
<evidence type="ECO:0000256" key="3">
    <source>
        <dbReference type="ARBA" id="ARBA00011726"/>
    </source>
</evidence>
<evidence type="ECO:0000256" key="6">
    <source>
        <dbReference type="ARBA" id="ARBA00023163"/>
    </source>
</evidence>
<keyword evidence="8 9" id="KW-0927">Auxin signaling pathway</keyword>
<dbReference type="PANTHER" id="PTHR31384">
    <property type="entry name" value="AUXIN RESPONSE FACTOR 4-RELATED"/>
    <property type="match status" value="1"/>
</dbReference>
<keyword evidence="4 9" id="KW-0805">Transcription regulation</keyword>
<evidence type="ECO:0000256" key="7">
    <source>
        <dbReference type="ARBA" id="ARBA00023242"/>
    </source>
</evidence>
<dbReference type="AlphaFoldDB" id="A0AA87Z293"/>
<keyword evidence="7 9" id="KW-0539">Nucleus</keyword>
<dbReference type="Pfam" id="PF06507">
    <property type="entry name" value="ARF_AD"/>
    <property type="match status" value="1"/>
</dbReference>
<evidence type="ECO:0000256" key="5">
    <source>
        <dbReference type="ARBA" id="ARBA00023125"/>
    </source>
</evidence>
<dbReference type="GO" id="GO:0006355">
    <property type="term" value="P:regulation of DNA-templated transcription"/>
    <property type="evidence" value="ECO:0007669"/>
    <property type="project" value="InterPro"/>
</dbReference>
<dbReference type="InterPro" id="IPR033389">
    <property type="entry name" value="AUX/IAA_dom"/>
</dbReference>
<evidence type="ECO:0000256" key="8">
    <source>
        <dbReference type="ARBA" id="ARBA00023294"/>
    </source>
</evidence>
<dbReference type="SUPFAM" id="SSF54277">
    <property type="entry name" value="CAD &amp; PB1 domains"/>
    <property type="match status" value="1"/>
</dbReference>
<keyword evidence="5" id="KW-0238">DNA-binding</keyword>